<dbReference type="AlphaFoldDB" id="A0AAU1M3Z9"/>
<gene>
    <name evidence="1" type="ORF">OG222_35665</name>
</gene>
<protein>
    <submittedName>
        <fullName evidence="1">Uncharacterized protein</fullName>
    </submittedName>
</protein>
<name>A0AAU1M3Z9_9ACTN</name>
<evidence type="ECO:0000313" key="1">
    <source>
        <dbReference type="EMBL" id="WTQ78151.1"/>
    </source>
</evidence>
<sequence length="53" mass="5778">MSEGLRWIWEKEGGVPGVYGWEASPVTSGSKFSSIAWCRSNCDSQDSPVVADQ</sequence>
<dbReference type="EMBL" id="CP108169">
    <property type="protein sequence ID" value="WTQ78151.1"/>
    <property type="molecule type" value="Genomic_DNA"/>
</dbReference>
<reference evidence="1" key="1">
    <citation type="submission" date="2022-10" db="EMBL/GenBank/DDBJ databases">
        <title>The complete genomes of actinobacterial strains from the NBC collection.</title>
        <authorList>
            <person name="Joergensen T.S."/>
            <person name="Alvarez Arevalo M."/>
            <person name="Sterndorff E.B."/>
            <person name="Faurdal D."/>
            <person name="Vuksanovic O."/>
            <person name="Mourched A.-S."/>
            <person name="Charusanti P."/>
            <person name="Shaw S."/>
            <person name="Blin K."/>
            <person name="Weber T."/>
        </authorList>
    </citation>
    <scope>NUCLEOTIDE SEQUENCE</scope>
    <source>
        <strain evidence="1">NBC_00148</strain>
    </source>
</reference>
<organism evidence="1">
    <name type="scientific">Streptomyces sp. NBC_00148</name>
    <dbReference type="NCBI Taxonomy" id="2903626"/>
    <lineage>
        <taxon>Bacteria</taxon>
        <taxon>Bacillati</taxon>
        <taxon>Actinomycetota</taxon>
        <taxon>Actinomycetes</taxon>
        <taxon>Kitasatosporales</taxon>
        <taxon>Streptomycetaceae</taxon>
        <taxon>Streptomyces</taxon>
    </lineage>
</organism>
<proteinExistence type="predicted"/>
<accession>A0AAU1M3Z9</accession>